<dbReference type="EMBL" id="OU015568">
    <property type="protein sequence ID" value="CAG5084961.1"/>
    <property type="molecule type" value="Genomic_DNA"/>
</dbReference>
<organism evidence="1 2">
    <name type="scientific">Oikopleura dioica</name>
    <name type="common">Tunicate</name>
    <dbReference type="NCBI Taxonomy" id="34765"/>
    <lineage>
        <taxon>Eukaryota</taxon>
        <taxon>Metazoa</taxon>
        <taxon>Chordata</taxon>
        <taxon>Tunicata</taxon>
        <taxon>Appendicularia</taxon>
        <taxon>Copelata</taxon>
        <taxon>Oikopleuridae</taxon>
        <taxon>Oikopleura</taxon>
    </lineage>
</organism>
<sequence length="351" mass="40476">MSDLSKLSVEKLQKLKDEINGILMAPVSNEQNGCKDGNGQPSVLQANDDSLSDDELDAILNQRSPSYNFIQDEIEFTEVDENFPMACGESNQYAQESNEYAQQSNQTPTLEAVVTSRMNRTHLVIDDGRRSEYKKSFSTKKKFVYQCCKLSPDGKACPKKYDVSIDPALTFMNVKKRKNDKQQSYLDINPNVNKSILFDKAFYKLVPNPAQEKVRHTCVSNDDDPNNENMEKEITTKIKAYLYDNFQALRFSSPNSIKRQILELLSHDYTYDELVANFPNQQKWEQLYRYYREANSPVREALESIEDFEFNPEDFLVNSRTIIHKEGADLYFYDEETIKQCIDISVIQAGV</sequence>
<keyword evidence="2" id="KW-1185">Reference proteome</keyword>
<dbReference type="Proteomes" id="UP001158576">
    <property type="component" value="Chromosome PAR"/>
</dbReference>
<reference evidence="1 2" key="1">
    <citation type="submission" date="2021-04" db="EMBL/GenBank/DDBJ databases">
        <authorList>
            <person name="Bliznina A."/>
        </authorList>
    </citation>
    <scope>NUCLEOTIDE SEQUENCE [LARGE SCALE GENOMIC DNA]</scope>
</reference>
<evidence type="ECO:0000313" key="2">
    <source>
        <dbReference type="Proteomes" id="UP001158576"/>
    </source>
</evidence>
<name>A0ABN7RWR6_OIKDI</name>
<proteinExistence type="predicted"/>
<protein>
    <submittedName>
        <fullName evidence="1">Oidioi.mRNA.OKI2018_I69.PAR.g10781.t1.cds</fullName>
    </submittedName>
</protein>
<gene>
    <name evidence="1" type="ORF">OKIOD_LOCUS2339</name>
</gene>
<evidence type="ECO:0000313" key="1">
    <source>
        <dbReference type="EMBL" id="CAG5084961.1"/>
    </source>
</evidence>
<accession>A0ABN7RWR6</accession>